<reference evidence="2 3" key="1">
    <citation type="submission" date="2024-06" db="EMBL/GenBank/DDBJ databases">
        <title>The draft genome of Grus japonensis, version 3.</title>
        <authorList>
            <person name="Nabeshima K."/>
            <person name="Suzuki S."/>
            <person name="Onuma M."/>
        </authorList>
    </citation>
    <scope>NUCLEOTIDE SEQUENCE [LARGE SCALE GENOMIC DNA]</scope>
    <source>
        <strain evidence="2 3">451A</strain>
    </source>
</reference>
<evidence type="ECO:0000256" key="1">
    <source>
        <dbReference type="SAM" id="MobiDB-lite"/>
    </source>
</evidence>
<dbReference type="EMBL" id="BAAFJT010000005">
    <property type="protein sequence ID" value="GAB0189566.1"/>
    <property type="molecule type" value="Genomic_DNA"/>
</dbReference>
<name>A0ABC9WVX1_GRUJA</name>
<protein>
    <submittedName>
        <fullName evidence="2">Uncharacterized protein</fullName>
    </submittedName>
</protein>
<organism evidence="2 3">
    <name type="scientific">Grus japonensis</name>
    <name type="common">Japanese crane</name>
    <name type="synonym">Red-crowned crane</name>
    <dbReference type="NCBI Taxonomy" id="30415"/>
    <lineage>
        <taxon>Eukaryota</taxon>
        <taxon>Metazoa</taxon>
        <taxon>Chordata</taxon>
        <taxon>Craniata</taxon>
        <taxon>Vertebrata</taxon>
        <taxon>Euteleostomi</taxon>
        <taxon>Archelosauria</taxon>
        <taxon>Archosauria</taxon>
        <taxon>Dinosauria</taxon>
        <taxon>Saurischia</taxon>
        <taxon>Theropoda</taxon>
        <taxon>Coelurosauria</taxon>
        <taxon>Aves</taxon>
        <taxon>Neognathae</taxon>
        <taxon>Neoaves</taxon>
        <taxon>Gruiformes</taxon>
        <taxon>Gruidae</taxon>
        <taxon>Grus</taxon>
    </lineage>
</organism>
<feature type="compositionally biased region" description="Pro residues" evidence="1">
    <location>
        <begin position="613"/>
        <end position="624"/>
    </location>
</feature>
<feature type="region of interest" description="Disordered" evidence="1">
    <location>
        <begin position="601"/>
        <end position="651"/>
    </location>
</feature>
<gene>
    <name evidence="2" type="ORF">GRJ2_001421900</name>
</gene>
<feature type="compositionally biased region" description="Basic and acidic residues" evidence="1">
    <location>
        <begin position="542"/>
        <end position="552"/>
    </location>
</feature>
<feature type="region of interest" description="Disordered" evidence="1">
    <location>
        <begin position="529"/>
        <end position="581"/>
    </location>
</feature>
<accession>A0ABC9WVX1</accession>
<comment type="caution">
    <text evidence="2">The sequence shown here is derived from an EMBL/GenBank/DDBJ whole genome shotgun (WGS) entry which is preliminary data.</text>
</comment>
<proteinExistence type="predicted"/>
<sequence length="651" mass="69546">MQAGHSCAHCSKAAQELQRVMLLAWARPRASPGLGSLATLDSRIWQAAWQDLEELGEQGCLPSHSCNSSISSESFGLAASLKNIDLIPDRAAPVKLGPTCSLGPVRGGRAWSALKMHVARKGLEVQLGALPVPVQLSQQRAAQQQGRRVLPKLIQPGQRQPLPRRGLCPSLQGKADAIADIIKAKEVRRLWGEPNPTEESLALLVPCPPLLLTPLDPQLPQGHSVWRPRALGQASAVRHLVKGKQEPCSWHGSEESVLTPAPLCTRTAAKQMSPPDLSASNQHLDAPLCANRGVCSSIQPPALGNVVRESILCPDGTLPQRKELLWPLGLSLAQPALPSLDNKAAGPAKGPAAAAAAASVPPKEDAGLHTNIATTRGRCEADLADMSWPNAAAPVGTSKLELSQEMRSKLWVHTARRCLEMKLQKLPMAVQQSMEMRHQSLPQRLLTGPGSPRTHHANTQFLKAQCLFQPDQVAWKQPEASLACPVASATLPSCPAPTCCYSPEATFVPEEQRETLGTHVHARKLQRCRAPLGTEGPSERAVPAEEGSRAALRDSTLPGTPRTAATAPSTSLGPGSSPPVSLQTLRWSRRKILQALESGFQDMVRSRSRPDVPQSPGPTPPLSPPSHLGKGSDKTAAGLWVPTMSAAMRRP</sequence>
<keyword evidence="3" id="KW-1185">Reference proteome</keyword>
<dbReference type="AlphaFoldDB" id="A0ABC9WVX1"/>
<feature type="compositionally biased region" description="Low complexity" evidence="1">
    <location>
        <begin position="556"/>
        <end position="581"/>
    </location>
</feature>
<dbReference type="Proteomes" id="UP001623348">
    <property type="component" value="Unassembled WGS sequence"/>
</dbReference>
<evidence type="ECO:0000313" key="3">
    <source>
        <dbReference type="Proteomes" id="UP001623348"/>
    </source>
</evidence>
<evidence type="ECO:0000313" key="2">
    <source>
        <dbReference type="EMBL" id="GAB0189566.1"/>
    </source>
</evidence>